<comment type="subcellular location">
    <subcellularLocation>
        <location evidence="1">Membrane</location>
        <topology evidence="1">Multi-pass membrane protein</topology>
    </subcellularLocation>
</comment>
<keyword evidence="5 7" id="KW-0472">Membrane</keyword>
<evidence type="ECO:0000256" key="7">
    <source>
        <dbReference type="SAM" id="Phobius"/>
    </source>
</evidence>
<evidence type="ECO:0000256" key="3">
    <source>
        <dbReference type="ARBA" id="ARBA00022692"/>
    </source>
</evidence>
<feature type="transmembrane region" description="Helical" evidence="7">
    <location>
        <begin position="563"/>
        <end position="587"/>
    </location>
</feature>
<evidence type="ECO:0000256" key="6">
    <source>
        <dbReference type="SAM" id="MobiDB-lite"/>
    </source>
</evidence>
<evidence type="ECO:0000256" key="4">
    <source>
        <dbReference type="ARBA" id="ARBA00022989"/>
    </source>
</evidence>
<feature type="transmembrane region" description="Helical" evidence="7">
    <location>
        <begin position="225"/>
        <end position="245"/>
    </location>
</feature>
<dbReference type="EMBL" id="JAWJWF010000046">
    <property type="protein sequence ID" value="KAK6624217.1"/>
    <property type="molecule type" value="Genomic_DNA"/>
</dbReference>
<evidence type="ECO:0000256" key="5">
    <source>
        <dbReference type="ARBA" id="ARBA00023136"/>
    </source>
</evidence>
<feature type="transmembrane region" description="Helical" evidence="7">
    <location>
        <begin position="517"/>
        <end position="543"/>
    </location>
</feature>
<feature type="transmembrane region" description="Helical" evidence="7">
    <location>
        <begin position="349"/>
        <end position="372"/>
    </location>
</feature>
<accession>A0ABR1AP06</accession>
<evidence type="ECO:0000313" key="10">
    <source>
        <dbReference type="Proteomes" id="UP001359485"/>
    </source>
</evidence>
<keyword evidence="3 7" id="KW-0812">Transmembrane</keyword>
<organism evidence="9 10">
    <name type="scientific">Polyplax serrata</name>
    <name type="common">Common mouse louse</name>
    <dbReference type="NCBI Taxonomy" id="468196"/>
    <lineage>
        <taxon>Eukaryota</taxon>
        <taxon>Metazoa</taxon>
        <taxon>Ecdysozoa</taxon>
        <taxon>Arthropoda</taxon>
        <taxon>Hexapoda</taxon>
        <taxon>Insecta</taxon>
        <taxon>Pterygota</taxon>
        <taxon>Neoptera</taxon>
        <taxon>Paraneoptera</taxon>
        <taxon>Psocodea</taxon>
        <taxon>Troctomorpha</taxon>
        <taxon>Phthiraptera</taxon>
        <taxon>Anoplura</taxon>
        <taxon>Polyplacidae</taxon>
        <taxon>Polyplax</taxon>
    </lineage>
</organism>
<feature type="compositionally biased region" description="Basic and acidic residues" evidence="6">
    <location>
        <begin position="690"/>
        <end position="699"/>
    </location>
</feature>
<dbReference type="PANTHER" id="PTHR23302">
    <property type="entry name" value="TRANSMEMBRANE CHANNEL-RELATED"/>
    <property type="match status" value="1"/>
</dbReference>
<sequence length="915" mass="104677">MQDTELHGRAGGYNDRLVSDRAVSRRQSRSLYRHWVAASRKLAYQSQTNVMTRISTSSIGNEADIITESSCSLIEDRADEIVRHIEQSQSLMDENPKFNIDSIETLRVMTEYLTLKRSVKKKLTISIPPNTKALSFSKRLRYRMSIFCCKIPVIIKNFIGNFELCSFFVLIPQLLFRFIQFVDDGENALDEDNGTSSFSVSFNPVASPVVMVRNDPYRENEEFRLGNIFTGEGFLTNTILFYGYYTNTSLKLVEGYTFNIPASYFFTSAVCYFIIFFFLFTSVAVTYRKCYIETSGGMNNTFSNKILCGWDFSIANRQAADLKSKSIYIEVKELLDEVSRSKRKKSCAYTFYTTAISFSLNGILLFLLGIGGMYSWKYLDQQMTKADTATTMMMWLILTLVIAVAPVLFSLITNIEGFESQSSALYMTLIRTFTLYAVVVAVVVAYRLNRSTESECWETVLGQDMYRLVLLDFIFGLMGTALSEFIRYRIYVKMWEGIGCPEFDIARGTMNLIYNQTLFYIGLYFSPVLSLIITVKMFLTFYIRKWGAIYNCKPFLKPWRASQAHTVYLSIAFLSFFSVVIAYGYIITSVKTSNCGPFRGEKFIYLSVLNDILANKDSFILTIFYYITRPGVVGIALMALVLGVYYMRAVALARIHVVNHLRHLLLLKAEDRKLLLNEIAKYTKAQQPHGNDKHPHTEEGLTSFNTDPKETSRGHRENFEVMKKSKFCPVSLSNLSKEPDTKNTVLRSKIFKSVQNLNGSFLDGRVNPRVQIRKASSYEDGVFEMVQWNATSDAKWEDDLTNDKLRYQPTDETDKGNSSLALVEEEIISRPPLNFNPVFTESFQIDETAEENSGVGSSYQNKRVPDATEESILRSDDLDDSGNDFINYVRFQERVPSRISFDSRSSKSSRKKKRN</sequence>
<feature type="domain" description="TMC" evidence="8">
    <location>
        <begin position="456"/>
        <end position="562"/>
    </location>
</feature>
<feature type="transmembrane region" description="Helical" evidence="7">
    <location>
        <begin position="633"/>
        <end position="653"/>
    </location>
</feature>
<protein>
    <recommendedName>
        <fullName evidence="8">TMC domain-containing protein</fullName>
    </recommendedName>
</protein>
<evidence type="ECO:0000256" key="1">
    <source>
        <dbReference type="ARBA" id="ARBA00004141"/>
    </source>
</evidence>
<gene>
    <name evidence="9" type="ORF">RUM44_011076</name>
</gene>
<keyword evidence="4 7" id="KW-1133">Transmembrane helix</keyword>
<dbReference type="Pfam" id="PF07810">
    <property type="entry name" value="TMC"/>
    <property type="match status" value="1"/>
</dbReference>
<feature type="transmembrane region" description="Helical" evidence="7">
    <location>
        <begin position="466"/>
        <end position="486"/>
    </location>
</feature>
<dbReference type="InterPro" id="IPR012496">
    <property type="entry name" value="TMC_dom"/>
</dbReference>
<feature type="transmembrane region" description="Helical" evidence="7">
    <location>
        <begin position="392"/>
        <end position="412"/>
    </location>
</feature>
<evidence type="ECO:0000259" key="8">
    <source>
        <dbReference type="Pfam" id="PF07810"/>
    </source>
</evidence>
<reference evidence="9 10" key="1">
    <citation type="submission" date="2023-09" db="EMBL/GenBank/DDBJ databases">
        <title>Genomes of two closely related lineages of the louse Polyplax serrata with different host specificities.</title>
        <authorList>
            <person name="Martinu J."/>
            <person name="Tarabai H."/>
            <person name="Stefka J."/>
            <person name="Hypsa V."/>
        </authorList>
    </citation>
    <scope>NUCLEOTIDE SEQUENCE [LARGE SCALE GENOMIC DNA]</scope>
    <source>
        <strain evidence="9">98ZLc_SE</strain>
    </source>
</reference>
<evidence type="ECO:0000313" key="9">
    <source>
        <dbReference type="EMBL" id="KAK6624217.1"/>
    </source>
</evidence>
<comment type="similarity">
    <text evidence="2">Belongs to the TMC family.</text>
</comment>
<proteinExistence type="inferred from homology"/>
<feature type="region of interest" description="Disordered" evidence="6">
    <location>
        <begin position="686"/>
        <end position="715"/>
    </location>
</feature>
<feature type="transmembrane region" description="Helical" evidence="7">
    <location>
        <begin position="424"/>
        <end position="446"/>
    </location>
</feature>
<evidence type="ECO:0000256" key="2">
    <source>
        <dbReference type="ARBA" id="ARBA00006510"/>
    </source>
</evidence>
<keyword evidence="10" id="KW-1185">Reference proteome</keyword>
<comment type="caution">
    <text evidence="9">The sequence shown here is derived from an EMBL/GenBank/DDBJ whole genome shotgun (WGS) entry which is preliminary data.</text>
</comment>
<name>A0ABR1AP06_POLSC</name>
<feature type="transmembrane region" description="Helical" evidence="7">
    <location>
        <begin position="265"/>
        <end position="287"/>
    </location>
</feature>
<dbReference type="InterPro" id="IPR038900">
    <property type="entry name" value="TMC"/>
</dbReference>
<dbReference type="Proteomes" id="UP001359485">
    <property type="component" value="Unassembled WGS sequence"/>
</dbReference>
<dbReference type="PANTHER" id="PTHR23302:SF43">
    <property type="entry name" value="TMC DOMAIN-CONTAINING PROTEIN"/>
    <property type="match status" value="1"/>
</dbReference>